<gene>
    <name evidence="1" type="ORF">SAMN05421688_1123</name>
</gene>
<evidence type="ECO:0000313" key="1">
    <source>
        <dbReference type="EMBL" id="SFA84791.1"/>
    </source>
</evidence>
<accession>A0A1I0W870</accession>
<dbReference type="AlphaFoldDB" id="A0A1I0W870"/>
<reference evidence="1 2" key="1">
    <citation type="submission" date="2016-10" db="EMBL/GenBank/DDBJ databases">
        <authorList>
            <person name="de Groot N.N."/>
        </authorList>
    </citation>
    <scope>NUCLEOTIDE SEQUENCE [LARGE SCALE GENOMIC DNA]</scope>
    <source>
        <strain evidence="1 2">DSM 29316</strain>
    </source>
</reference>
<organism evidence="1 2">
    <name type="scientific">Poseidonocella pacifica</name>
    <dbReference type="NCBI Taxonomy" id="871651"/>
    <lineage>
        <taxon>Bacteria</taxon>
        <taxon>Pseudomonadati</taxon>
        <taxon>Pseudomonadota</taxon>
        <taxon>Alphaproteobacteria</taxon>
        <taxon>Rhodobacterales</taxon>
        <taxon>Roseobacteraceae</taxon>
        <taxon>Poseidonocella</taxon>
    </lineage>
</organism>
<evidence type="ECO:0000313" key="2">
    <source>
        <dbReference type="Proteomes" id="UP000198796"/>
    </source>
</evidence>
<sequence>MTRETVIKLLAHLHENVSRSDQVKKSAFNIRTFLFYRETLVVHLP</sequence>
<dbReference type="Proteomes" id="UP000198796">
    <property type="component" value="Unassembled WGS sequence"/>
</dbReference>
<keyword evidence="2" id="KW-1185">Reference proteome</keyword>
<dbReference type="EMBL" id="FOJU01000002">
    <property type="protein sequence ID" value="SFA84791.1"/>
    <property type="molecule type" value="Genomic_DNA"/>
</dbReference>
<name>A0A1I0W870_9RHOB</name>
<proteinExistence type="predicted"/>
<protein>
    <submittedName>
        <fullName evidence="1">Uncharacterized protein</fullName>
    </submittedName>
</protein>